<keyword evidence="1" id="KW-0812">Transmembrane</keyword>
<name>A0ABP4EBS0_9ACTN</name>
<organism evidence="2 3">
    <name type="scientific">Nocardioides dubius</name>
    <dbReference type="NCBI Taxonomy" id="317019"/>
    <lineage>
        <taxon>Bacteria</taxon>
        <taxon>Bacillati</taxon>
        <taxon>Actinomycetota</taxon>
        <taxon>Actinomycetes</taxon>
        <taxon>Propionibacteriales</taxon>
        <taxon>Nocardioidaceae</taxon>
        <taxon>Nocardioides</taxon>
    </lineage>
</organism>
<gene>
    <name evidence="2" type="ORF">GCM10009668_20450</name>
</gene>
<protein>
    <submittedName>
        <fullName evidence="2">Uncharacterized protein</fullName>
    </submittedName>
</protein>
<feature type="transmembrane region" description="Helical" evidence="1">
    <location>
        <begin position="271"/>
        <end position="293"/>
    </location>
</feature>
<evidence type="ECO:0000313" key="2">
    <source>
        <dbReference type="EMBL" id="GAA1101960.1"/>
    </source>
</evidence>
<feature type="transmembrane region" description="Helical" evidence="1">
    <location>
        <begin position="247"/>
        <end position="265"/>
    </location>
</feature>
<keyword evidence="3" id="KW-1185">Reference proteome</keyword>
<feature type="transmembrane region" description="Helical" evidence="1">
    <location>
        <begin position="117"/>
        <end position="136"/>
    </location>
</feature>
<dbReference type="EMBL" id="BAAALG010000008">
    <property type="protein sequence ID" value="GAA1101960.1"/>
    <property type="molecule type" value="Genomic_DNA"/>
</dbReference>
<feature type="transmembrane region" description="Helical" evidence="1">
    <location>
        <begin position="9"/>
        <end position="31"/>
    </location>
</feature>
<feature type="transmembrane region" description="Helical" evidence="1">
    <location>
        <begin position="85"/>
        <end position="105"/>
    </location>
</feature>
<evidence type="ECO:0000256" key="1">
    <source>
        <dbReference type="SAM" id="Phobius"/>
    </source>
</evidence>
<feature type="transmembrane region" description="Helical" evidence="1">
    <location>
        <begin position="174"/>
        <end position="191"/>
    </location>
</feature>
<dbReference type="Proteomes" id="UP001501581">
    <property type="component" value="Unassembled WGS sequence"/>
</dbReference>
<feature type="transmembrane region" description="Helical" evidence="1">
    <location>
        <begin position="37"/>
        <end position="56"/>
    </location>
</feature>
<feature type="transmembrane region" description="Helical" evidence="1">
    <location>
        <begin position="211"/>
        <end position="235"/>
    </location>
</feature>
<proteinExistence type="predicted"/>
<accession>A0ABP4EBS0</accession>
<comment type="caution">
    <text evidence="2">The sequence shown here is derived from an EMBL/GenBank/DDBJ whole genome shotgun (WGS) entry which is preliminary data.</text>
</comment>
<feature type="transmembrane region" description="Helical" evidence="1">
    <location>
        <begin position="63"/>
        <end position="79"/>
    </location>
</feature>
<keyword evidence="1" id="KW-0472">Membrane</keyword>
<keyword evidence="1" id="KW-1133">Transmembrane helix</keyword>
<feature type="transmembrane region" description="Helical" evidence="1">
    <location>
        <begin position="142"/>
        <end position="162"/>
    </location>
</feature>
<evidence type="ECO:0000313" key="3">
    <source>
        <dbReference type="Proteomes" id="UP001501581"/>
    </source>
</evidence>
<reference evidence="3" key="1">
    <citation type="journal article" date="2019" name="Int. J. Syst. Evol. Microbiol.">
        <title>The Global Catalogue of Microorganisms (GCM) 10K type strain sequencing project: providing services to taxonomists for standard genome sequencing and annotation.</title>
        <authorList>
            <consortium name="The Broad Institute Genomics Platform"/>
            <consortium name="The Broad Institute Genome Sequencing Center for Infectious Disease"/>
            <person name="Wu L."/>
            <person name="Ma J."/>
        </authorList>
    </citation>
    <scope>NUCLEOTIDE SEQUENCE [LARGE SCALE GENOMIC DNA]</scope>
    <source>
        <strain evidence="3">JCM 13008</strain>
    </source>
</reference>
<sequence length="327" mass="34255">MGTSHHRALSLWGVVAALVIVGFAAELLSIAELGPRWLDQAGAVAITAGFTTALAARTGGRPVVAGVLAGLYGAVAVVWGNETVLAGAAIGSAVVTSVLAVMLTVPAARFRYAAREMLISLAVAGVGAFAVVGMRPQVSLDAFDFVTLGLAFALALGLVYRLGAGFHGAGRRGVVMLLVGTVLVILAITYAEVFRRYGSPGLLEPVFDAVSWWRAEFGAVPRPTVVFVGVPGLVWGCHMRARRRQGWWVAIFGVAASANVATVLLNPATGWLEALLIVVYSVLPGLALGYAVVRLDQRLTGPRGARARRAEEALAVRPEPRRFSPLL</sequence>